<sequence length="61" mass="6726">MNNASGKVKASSRRCCCSRCVLRPQRTETKAAPRGALLRSDLSISLLRCSHSQSHSQSTHR</sequence>
<dbReference type="EMBL" id="SRLO01009315">
    <property type="protein sequence ID" value="TNN26887.1"/>
    <property type="molecule type" value="Genomic_DNA"/>
</dbReference>
<comment type="caution">
    <text evidence="1">The sequence shown here is derived from an EMBL/GenBank/DDBJ whole genome shotgun (WGS) entry which is preliminary data.</text>
</comment>
<dbReference type="AlphaFoldDB" id="A0A4Z2EDA0"/>
<dbReference type="Proteomes" id="UP000314294">
    <property type="component" value="Unassembled WGS sequence"/>
</dbReference>
<reference evidence="1 2" key="1">
    <citation type="submission" date="2019-03" db="EMBL/GenBank/DDBJ databases">
        <title>First draft genome of Liparis tanakae, snailfish: a comprehensive survey of snailfish specific genes.</title>
        <authorList>
            <person name="Kim W."/>
            <person name="Song I."/>
            <person name="Jeong J.-H."/>
            <person name="Kim D."/>
            <person name="Kim S."/>
            <person name="Ryu S."/>
            <person name="Song J.Y."/>
            <person name="Lee S.K."/>
        </authorList>
    </citation>
    <scope>NUCLEOTIDE SEQUENCE [LARGE SCALE GENOMIC DNA]</scope>
    <source>
        <tissue evidence="1">Muscle</tissue>
    </source>
</reference>
<accession>A0A4Z2EDA0</accession>
<organism evidence="1 2">
    <name type="scientific">Liparis tanakae</name>
    <name type="common">Tanaka's snailfish</name>
    <dbReference type="NCBI Taxonomy" id="230148"/>
    <lineage>
        <taxon>Eukaryota</taxon>
        <taxon>Metazoa</taxon>
        <taxon>Chordata</taxon>
        <taxon>Craniata</taxon>
        <taxon>Vertebrata</taxon>
        <taxon>Euteleostomi</taxon>
        <taxon>Actinopterygii</taxon>
        <taxon>Neopterygii</taxon>
        <taxon>Teleostei</taxon>
        <taxon>Neoteleostei</taxon>
        <taxon>Acanthomorphata</taxon>
        <taxon>Eupercaria</taxon>
        <taxon>Perciformes</taxon>
        <taxon>Cottioidei</taxon>
        <taxon>Cottales</taxon>
        <taxon>Liparidae</taxon>
        <taxon>Liparis</taxon>
    </lineage>
</organism>
<protein>
    <submittedName>
        <fullName evidence="1">Uncharacterized protein</fullName>
    </submittedName>
</protein>
<keyword evidence="2" id="KW-1185">Reference proteome</keyword>
<proteinExistence type="predicted"/>
<evidence type="ECO:0000313" key="1">
    <source>
        <dbReference type="EMBL" id="TNN26887.1"/>
    </source>
</evidence>
<name>A0A4Z2EDA0_9TELE</name>
<gene>
    <name evidence="1" type="ORF">EYF80_062971</name>
</gene>
<evidence type="ECO:0000313" key="2">
    <source>
        <dbReference type="Proteomes" id="UP000314294"/>
    </source>
</evidence>